<dbReference type="AlphaFoldDB" id="A0A9E7BW41"/>
<dbReference type="SUPFAM" id="SSF56784">
    <property type="entry name" value="HAD-like"/>
    <property type="match status" value="1"/>
</dbReference>
<protein>
    <submittedName>
        <fullName evidence="3">(S)-2-haloacid dehalogenase</fullName>
        <ecNumber evidence="3">3.8.1.2</ecNumber>
    </submittedName>
</protein>
<dbReference type="PANTHER" id="PTHR43316:SF3">
    <property type="entry name" value="HALOACID DEHALOGENASE, TYPE II (AFU_ORTHOLOGUE AFUA_2G07750)-RELATED"/>
    <property type="match status" value="1"/>
</dbReference>
<dbReference type="SFLD" id="SFLDG01129">
    <property type="entry name" value="C1.5:_HAD__Beta-PGM__Phosphata"/>
    <property type="match status" value="1"/>
</dbReference>
<comment type="similarity">
    <text evidence="1">Belongs to the HAD-like hydrolase superfamily. S-2-haloalkanoic acid dehalogenase family.</text>
</comment>
<dbReference type="NCBIfam" id="TIGR01493">
    <property type="entry name" value="HAD-SF-IA-v2"/>
    <property type="match status" value="1"/>
</dbReference>
<dbReference type="Proteomes" id="UP001162834">
    <property type="component" value="Chromosome"/>
</dbReference>
<gene>
    <name evidence="3" type="primary">dhlB</name>
    <name evidence="3" type="ORF">DSM104329_00040</name>
</gene>
<sequence>MTAAPSARPKALLFDVYGTCVDWRTAIVAAGRALGHELGRDDVDWEAFADLWRAKYVEGLAANPRRERHSGWRTLDVLHREALDEVLSDLGLDGIPATRLTELNDTWRRADPWPDVPSGLARLRESHVVAPLSNGHIALQVELARHGGLTWDAIVGAEIAWAYKPQPEAFLRSVEALGLLPAEAMLVTAHNVDGRNARRLGLRTALVIRSTQFGPGQTTDLEDEHGADFVAHDLHDLDTQLCRAYGERAIPA</sequence>
<dbReference type="EC" id="3.8.1.2" evidence="3"/>
<keyword evidence="2 3" id="KW-0378">Hydrolase</keyword>
<evidence type="ECO:0000313" key="3">
    <source>
        <dbReference type="EMBL" id="UGS33675.1"/>
    </source>
</evidence>
<dbReference type="KEGG" id="sbae:DSM104329_00040"/>
<proteinExistence type="inferred from homology"/>
<keyword evidence="4" id="KW-1185">Reference proteome</keyword>
<dbReference type="PANTHER" id="PTHR43316">
    <property type="entry name" value="HYDROLASE, HALOACID DELAHOGENASE-RELATED"/>
    <property type="match status" value="1"/>
</dbReference>
<dbReference type="EMBL" id="CP087164">
    <property type="protein sequence ID" value="UGS33675.1"/>
    <property type="molecule type" value="Genomic_DNA"/>
</dbReference>
<organism evidence="3 4">
    <name type="scientific">Capillimicrobium parvum</name>
    <dbReference type="NCBI Taxonomy" id="2884022"/>
    <lineage>
        <taxon>Bacteria</taxon>
        <taxon>Bacillati</taxon>
        <taxon>Actinomycetota</taxon>
        <taxon>Thermoleophilia</taxon>
        <taxon>Solirubrobacterales</taxon>
        <taxon>Capillimicrobiaceae</taxon>
        <taxon>Capillimicrobium</taxon>
    </lineage>
</organism>
<accession>A0A9E7BW41</accession>
<evidence type="ECO:0000256" key="2">
    <source>
        <dbReference type="ARBA" id="ARBA00022801"/>
    </source>
</evidence>
<dbReference type="InterPro" id="IPR051540">
    <property type="entry name" value="S-2-haloacid_dehalogenase"/>
</dbReference>
<evidence type="ECO:0000256" key="1">
    <source>
        <dbReference type="ARBA" id="ARBA00008106"/>
    </source>
</evidence>
<dbReference type="Gene3D" id="3.40.50.1000">
    <property type="entry name" value="HAD superfamily/HAD-like"/>
    <property type="match status" value="1"/>
</dbReference>
<name>A0A9E7BW41_9ACTN</name>
<dbReference type="InterPro" id="IPR023198">
    <property type="entry name" value="PGP-like_dom2"/>
</dbReference>
<dbReference type="NCBIfam" id="TIGR01428">
    <property type="entry name" value="HAD_type_II"/>
    <property type="match status" value="1"/>
</dbReference>
<dbReference type="InterPro" id="IPR006439">
    <property type="entry name" value="HAD-SF_hydro_IA"/>
</dbReference>
<evidence type="ECO:0000313" key="4">
    <source>
        <dbReference type="Proteomes" id="UP001162834"/>
    </source>
</evidence>
<dbReference type="GO" id="GO:0018784">
    <property type="term" value="F:(S)-2-haloacid dehalogenase activity"/>
    <property type="evidence" value="ECO:0007669"/>
    <property type="project" value="UniProtKB-EC"/>
</dbReference>
<dbReference type="Pfam" id="PF00702">
    <property type="entry name" value="Hydrolase"/>
    <property type="match status" value="1"/>
</dbReference>
<dbReference type="Gene3D" id="1.10.150.240">
    <property type="entry name" value="Putative phosphatase, domain 2"/>
    <property type="match status" value="1"/>
</dbReference>
<dbReference type="InterPro" id="IPR023214">
    <property type="entry name" value="HAD_sf"/>
</dbReference>
<dbReference type="RefSeq" id="WP_259313372.1">
    <property type="nucleotide sequence ID" value="NZ_CP087164.1"/>
</dbReference>
<reference evidence="3" key="1">
    <citation type="journal article" date="2022" name="Int. J. Syst. Evol. Microbiol.">
        <title>Pseudomonas aegrilactucae sp. nov. and Pseudomonas morbosilactucae sp. nov., pathogens causing bacterial rot of lettuce in Japan.</title>
        <authorList>
            <person name="Sawada H."/>
            <person name="Fujikawa T."/>
            <person name="Satou M."/>
        </authorList>
    </citation>
    <scope>NUCLEOTIDE SEQUENCE</scope>
    <source>
        <strain evidence="3">0166_1</strain>
    </source>
</reference>
<dbReference type="SFLD" id="SFLDS00003">
    <property type="entry name" value="Haloacid_Dehalogenase"/>
    <property type="match status" value="1"/>
</dbReference>
<dbReference type="InterPro" id="IPR036412">
    <property type="entry name" value="HAD-like_sf"/>
</dbReference>
<dbReference type="PRINTS" id="PR00413">
    <property type="entry name" value="HADHALOGNASE"/>
</dbReference>
<dbReference type="InterPro" id="IPR006328">
    <property type="entry name" value="2-HAD"/>
</dbReference>